<gene>
    <name evidence="3" type="primary">parE-1</name>
    <name evidence="3" type="ORF">RsS93_58860</name>
</gene>
<comment type="caution">
    <text evidence="3">The sequence shown here is derived from an EMBL/GenBank/DDBJ whole genome shotgun (WGS) entry which is preliminary data.</text>
</comment>
<dbReference type="InterPro" id="IPR028344">
    <property type="entry name" value="ParE1/4"/>
</dbReference>
<dbReference type="Proteomes" id="UP000390335">
    <property type="component" value="Unassembled WGS sequence"/>
</dbReference>
<organism evidence="3 4">
    <name type="scientific">Rhizobium dioscoreae</name>
    <dbReference type="NCBI Taxonomy" id="2653122"/>
    <lineage>
        <taxon>Bacteria</taxon>
        <taxon>Pseudomonadati</taxon>
        <taxon>Pseudomonadota</taxon>
        <taxon>Alphaproteobacteria</taxon>
        <taxon>Hyphomicrobiales</taxon>
        <taxon>Rhizobiaceae</taxon>
        <taxon>Rhizobium/Agrobacterium group</taxon>
        <taxon>Rhizobium</taxon>
    </lineage>
</organism>
<name>A0ABQ0ZD76_9HYPH</name>
<evidence type="ECO:0000256" key="1">
    <source>
        <dbReference type="ARBA" id="ARBA00022649"/>
    </source>
</evidence>
<dbReference type="PIRSF" id="PIRSF029218">
    <property type="entry name" value="ParE"/>
    <property type="match status" value="1"/>
</dbReference>
<evidence type="ECO:0000313" key="3">
    <source>
        <dbReference type="EMBL" id="GES53272.1"/>
    </source>
</evidence>
<evidence type="ECO:0000313" key="4">
    <source>
        <dbReference type="Proteomes" id="UP000390335"/>
    </source>
</evidence>
<comment type="similarity">
    <text evidence="2">Belongs to the RelE toxin family.</text>
</comment>
<reference evidence="3 4" key="1">
    <citation type="journal article" date="2020" name="Genome Biol. Evol.">
        <title>Rhizobium dioscoreae sp. nov., a plant growth-promoting bacterium isolated from yam (Dioscorea species).</title>
        <authorList>
            <person name="Ouyabe M."/>
            <person name="Tanaka N."/>
            <person name="Shiwa Y."/>
            <person name="Fujita N."/>
            <person name="Kikuno H."/>
            <person name="Babil P."/>
            <person name="Shiwachi H."/>
        </authorList>
    </citation>
    <scope>NUCLEOTIDE SEQUENCE [LARGE SCALE GENOMIC DNA]</scope>
    <source>
        <strain evidence="3 4">S-93</strain>
    </source>
</reference>
<keyword evidence="1" id="KW-1277">Toxin-antitoxin system</keyword>
<keyword evidence="4" id="KW-1185">Reference proteome</keyword>
<dbReference type="Pfam" id="PF05016">
    <property type="entry name" value="ParE_toxin"/>
    <property type="match status" value="1"/>
</dbReference>
<dbReference type="InterPro" id="IPR007712">
    <property type="entry name" value="RelE/ParE_toxin"/>
</dbReference>
<dbReference type="InterPro" id="IPR035093">
    <property type="entry name" value="RelE/ParE_toxin_dom_sf"/>
</dbReference>
<dbReference type="Gene3D" id="3.30.2310.20">
    <property type="entry name" value="RelE-like"/>
    <property type="match status" value="1"/>
</dbReference>
<accession>A0ABQ0ZD76</accession>
<dbReference type="RefSeq" id="WP_152094804.1">
    <property type="nucleotide sequence ID" value="NZ_BLAJ01000016.1"/>
</dbReference>
<sequence length="96" mass="10863">MKKLVFSPKATSDIDQIYDYTEEKWGYEQAEDYVFALRDCCHALVKGIACGRKISGIKPDCLALASGSHFIIYKDVAQMVTIIRILHQRMNIGAHL</sequence>
<evidence type="ECO:0000256" key="2">
    <source>
        <dbReference type="PIRNR" id="PIRNR029218"/>
    </source>
</evidence>
<proteinExistence type="inferred from homology"/>
<dbReference type="EMBL" id="BLAJ01000016">
    <property type="protein sequence ID" value="GES53272.1"/>
    <property type="molecule type" value="Genomic_DNA"/>
</dbReference>
<protein>
    <recommendedName>
        <fullName evidence="2">Toxin</fullName>
    </recommendedName>
</protein>